<accession>A0A0A9E5V2</accession>
<protein>
    <submittedName>
        <fullName evidence="1">Uncharacterized protein</fullName>
    </submittedName>
</protein>
<proteinExistence type="predicted"/>
<name>A0A0A9E5V2_ARUDO</name>
<evidence type="ECO:0000313" key="1">
    <source>
        <dbReference type="EMBL" id="JAD94413.1"/>
    </source>
</evidence>
<dbReference type="AlphaFoldDB" id="A0A0A9E5V2"/>
<sequence length="60" mass="6642">MSTTTMTLRKSCIVNGPSCSWSWRRCYTWKKSSKALTFKTSSGSCPTAKQMYSAFPACCG</sequence>
<organism evidence="1">
    <name type="scientific">Arundo donax</name>
    <name type="common">Giant reed</name>
    <name type="synonym">Donax arundinaceus</name>
    <dbReference type="NCBI Taxonomy" id="35708"/>
    <lineage>
        <taxon>Eukaryota</taxon>
        <taxon>Viridiplantae</taxon>
        <taxon>Streptophyta</taxon>
        <taxon>Embryophyta</taxon>
        <taxon>Tracheophyta</taxon>
        <taxon>Spermatophyta</taxon>
        <taxon>Magnoliopsida</taxon>
        <taxon>Liliopsida</taxon>
        <taxon>Poales</taxon>
        <taxon>Poaceae</taxon>
        <taxon>PACMAD clade</taxon>
        <taxon>Arundinoideae</taxon>
        <taxon>Arundineae</taxon>
        <taxon>Arundo</taxon>
    </lineage>
</organism>
<reference evidence="1" key="1">
    <citation type="submission" date="2014-09" db="EMBL/GenBank/DDBJ databases">
        <authorList>
            <person name="Magalhaes I.L.F."/>
            <person name="Oliveira U."/>
            <person name="Santos F.R."/>
            <person name="Vidigal T.H.D.A."/>
            <person name="Brescovit A.D."/>
            <person name="Santos A.J."/>
        </authorList>
    </citation>
    <scope>NUCLEOTIDE SEQUENCE</scope>
    <source>
        <tissue evidence="1">Shoot tissue taken approximately 20 cm above the soil surface</tissue>
    </source>
</reference>
<dbReference type="EMBL" id="GBRH01203482">
    <property type="protein sequence ID" value="JAD94413.1"/>
    <property type="molecule type" value="Transcribed_RNA"/>
</dbReference>
<reference evidence="1" key="2">
    <citation type="journal article" date="2015" name="Data Brief">
        <title>Shoot transcriptome of the giant reed, Arundo donax.</title>
        <authorList>
            <person name="Barrero R.A."/>
            <person name="Guerrero F.D."/>
            <person name="Moolhuijzen P."/>
            <person name="Goolsby J.A."/>
            <person name="Tidwell J."/>
            <person name="Bellgard S.E."/>
            <person name="Bellgard M.I."/>
        </authorList>
    </citation>
    <scope>NUCLEOTIDE SEQUENCE</scope>
    <source>
        <tissue evidence="1">Shoot tissue taken approximately 20 cm above the soil surface</tissue>
    </source>
</reference>